<feature type="region of interest" description="Disordered" evidence="1">
    <location>
        <begin position="17"/>
        <end position="48"/>
    </location>
</feature>
<evidence type="ECO:0000256" key="2">
    <source>
        <dbReference type="SAM" id="Phobius"/>
    </source>
</evidence>
<reference evidence="3 4" key="1">
    <citation type="submission" date="2015-06" db="EMBL/GenBank/DDBJ databases">
        <title>Survival trade-offs in plant roots during colonization by closely related pathogenic and mutualistic fungi.</title>
        <authorList>
            <person name="Hacquard S."/>
            <person name="Kracher B."/>
            <person name="Hiruma K."/>
            <person name="Weinman A."/>
            <person name="Muench P."/>
            <person name="Garrido Oter R."/>
            <person name="Ver Loren van Themaat E."/>
            <person name="Dallerey J.-F."/>
            <person name="Damm U."/>
            <person name="Henrissat B."/>
            <person name="Lespinet O."/>
            <person name="Thon M."/>
            <person name="Kemen E."/>
            <person name="McHardy A.C."/>
            <person name="Schulze-Lefert P."/>
            <person name="O'Connell R.J."/>
        </authorList>
    </citation>
    <scope>NUCLEOTIDE SEQUENCE [LARGE SCALE GENOMIC DNA]</scope>
    <source>
        <strain evidence="3 4">0861</strain>
    </source>
</reference>
<keyword evidence="2" id="KW-1133">Transmembrane helix</keyword>
<dbReference type="AlphaFoldDB" id="A0A161YGR5"/>
<dbReference type="Proteomes" id="UP000076552">
    <property type="component" value="Unassembled WGS sequence"/>
</dbReference>
<feature type="region of interest" description="Disordered" evidence="1">
    <location>
        <begin position="184"/>
        <end position="212"/>
    </location>
</feature>
<keyword evidence="2" id="KW-0472">Membrane</keyword>
<sequence length="212" mass="22254">MSEVNPEKSGMALAMLPKPEPLAGNGSDGHKPDTKISTPAQPSAARPQDISSIYMPPHNYFAVWYLINLASLTVGSLAAQSPAIHDGFKAILMSLAIAAFFVPFIGIIIVAYDMWPRSGHAKVLGGILGFSLVLAYVVVTPGWTDDIEGDSGRISCALGGFHLGFVLEGLTGCVGRMLKVLEGTSEEPEPPRNRFAQGTGGKPEPPAAAPSL</sequence>
<protein>
    <submittedName>
        <fullName evidence="3">Uncharacterized protein</fullName>
    </submittedName>
</protein>
<feature type="compositionally biased region" description="Pro residues" evidence="1">
    <location>
        <begin position="203"/>
        <end position="212"/>
    </location>
</feature>
<evidence type="ECO:0000256" key="1">
    <source>
        <dbReference type="SAM" id="MobiDB-lite"/>
    </source>
</evidence>
<gene>
    <name evidence="3" type="ORF">CT0861_05244</name>
</gene>
<evidence type="ECO:0000313" key="4">
    <source>
        <dbReference type="Proteomes" id="UP000076552"/>
    </source>
</evidence>
<dbReference type="EMBL" id="LFIV01000066">
    <property type="protein sequence ID" value="KZL71857.1"/>
    <property type="molecule type" value="Genomic_DNA"/>
</dbReference>
<accession>A0A161YGR5</accession>
<name>A0A161YGR5_9PEZI</name>
<evidence type="ECO:0000313" key="3">
    <source>
        <dbReference type="EMBL" id="KZL71857.1"/>
    </source>
</evidence>
<keyword evidence="4" id="KW-1185">Reference proteome</keyword>
<comment type="caution">
    <text evidence="3">The sequence shown here is derived from an EMBL/GenBank/DDBJ whole genome shotgun (WGS) entry which is preliminary data.</text>
</comment>
<proteinExistence type="predicted"/>
<keyword evidence="2" id="KW-0812">Transmembrane</keyword>
<feature type="transmembrane region" description="Helical" evidence="2">
    <location>
        <begin position="61"/>
        <end position="79"/>
    </location>
</feature>
<feature type="transmembrane region" description="Helical" evidence="2">
    <location>
        <begin position="91"/>
        <end position="112"/>
    </location>
</feature>
<organism evidence="3 4">
    <name type="scientific">Colletotrichum tofieldiae</name>
    <dbReference type="NCBI Taxonomy" id="708197"/>
    <lineage>
        <taxon>Eukaryota</taxon>
        <taxon>Fungi</taxon>
        <taxon>Dikarya</taxon>
        <taxon>Ascomycota</taxon>
        <taxon>Pezizomycotina</taxon>
        <taxon>Sordariomycetes</taxon>
        <taxon>Hypocreomycetidae</taxon>
        <taxon>Glomerellales</taxon>
        <taxon>Glomerellaceae</taxon>
        <taxon>Colletotrichum</taxon>
        <taxon>Colletotrichum spaethianum species complex</taxon>
    </lineage>
</organism>
<feature type="transmembrane region" description="Helical" evidence="2">
    <location>
        <begin position="124"/>
        <end position="143"/>
    </location>
</feature>